<dbReference type="AlphaFoldDB" id="A0A2Y9A2U8"/>
<evidence type="ECO:0000259" key="1">
    <source>
        <dbReference type="Pfam" id="PF20056"/>
    </source>
</evidence>
<reference evidence="2 4" key="2">
    <citation type="submission" date="2018-03" db="EMBL/GenBank/DDBJ databases">
        <title>Genomic Encyclopedia of Archaeal and Bacterial Type Strains, Phase II (KMG-II): from individual species to whole genera.</title>
        <authorList>
            <person name="Goeker M."/>
        </authorList>
    </citation>
    <scope>NUCLEOTIDE SEQUENCE [LARGE SCALE GENOMIC DNA]</scope>
    <source>
        <strain evidence="2 4">DSM 25227</strain>
    </source>
</reference>
<protein>
    <recommendedName>
        <fullName evidence="1">DUF6455 domain-containing protein</fullName>
    </recommendedName>
</protein>
<dbReference type="OrthoDB" id="7689275at2"/>
<keyword evidence="4" id="KW-1185">Reference proteome</keyword>
<evidence type="ECO:0000313" key="4">
    <source>
        <dbReference type="Proteomes" id="UP000245839"/>
    </source>
</evidence>
<name>A0A2Y9A2U8_9RHOB</name>
<reference evidence="3 5" key="1">
    <citation type="submission" date="2016-10" db="EMBL/GenBank/DDBJ databases">
        <authorList>
            <person name="Cai Z."/>
        </authorList>
    </citation>
    <scope>NUCLEOTIDE SEQUENCE [LARGE SCALE GENOMIC DNA]</scope>
    <source>
        <strain evidence="3 5">DSM 25227</strain>
    </source>
</reference>
<dbReference type="Pfam" id="PF20056">
    <property type="entry name" value="DUF6455"/>
    <property type="match status" value="1"/>
</dbReference>
<dbReference type="Proteomes" id="UP000245839">
    <property type="component" value="Unassembled WGS sequence"/>
</dbReference>
<evidence type="ECO:0000313" key="3">
    <source>
        <dbReference type="EMBL" id="SSA38764.1"/>
    </source>
</evidence>
<evidence type="ECO:0000313" key="5">
    <source>
        <dbReference type="Proteomes" id="UP000251571"/>
    </source>
</evidence>
<feature type="domain" description="DUF6455" evidence="1">
    <location>
        <begin position="6"/>
        <end position="85"/>
    </location>
</feature>
<organism evidence="3 5">
    <name type="scientific">Jannaschia seohaensis</name>
    <dbReference type="NCBI Taxonomy" id="475081"/>
    <lineage>
        <taxon>Bacteria</taxon>
        <taxon>Pseudomonadati</taxon>
        <taxon>Pseudomonadota</taxon>
        <taxon>Alphaproteobacteria</taxon>
        <taxon>Rhodobacterales</taxon>
        <taxon>Roseobacteraceae</taxon>
        <taxon>Jannaschia</taxon>
    </lineage>
</organism>
<dbReference type="EMBL" id="UETC01000001">
    <property type="protein sequence ID" value="SSA38764.1"/>
    <property type="molecule type" value="Genomic_DNA"/>
</dbReference>
<accession>A0A2Y9A2U8</accession>
<proteinExistence type="predicted"/>
<dbReference type="EMBL" id="QGDJ01000001">
    <property type="protein sequence ID" value="PWJ22486.1"/>
    <property type="molecule type" value="Genomic_DNA"/>
</dbReference>
<evidence type="ECO:0000313" key="2">
    <source>
        <dbReference type="EMBL" id="PWJ22486.1"/>
    </source>
</evidence>
<dbReference type="Proteomes" id="UP000251571">
    <property type="component" value="Unassembled WGS sequence"/>
</dbReference>
<gene>
    <name evidence="2" type="ORF">BCF38_101900</name>
    <name evidence="3" type="ORF">SAMN05421539_101900</name>
</gene>
<sequence length="89" mass="9958">MSRPHPMGDTRTHLMLFRTMAAQTGADTLRAFEEGTLDADGWVDAVERCRDCRWVEGCQRFLARPAEGRKAVPQDCANADLLREIVLPG</sequence>
<dbReference type="InterPro" id="IPR045601">
    <property type="entry name" value="DUF6455"/>
</dbReference>
<dbReference type="RefSeq" id="WP_146204797.1">
    <property type="nucleotide sequence ID" value="NZ_QGDJ01000001.1"/>
</dbReference>